<dbReference type="InterPro" id="IPR023335">
    <property type="entry name" value="ATP12_ortho_dom_sf"/>
</dbReference>
<dbReference type="Proteomes" id="UP000695022">
    <property type="component" value="Unplaced"/>
</dbReference>
<organism evidence="1 2">
    <name type="scientific">Priapulus caudatus</name>
    <name type="common">Priapulid worm</name>
    <dbReference type="NCBI Taxonomy" id="37621"/>
    <lineage>
        <taxon>Eukaryota</taxon>
        <taxon>Metazoa</taxon>
        <taxon>Ecdysozoa</taxon>
        <taxon>Scalidophora</taxon>
        <taxon>Priapulida</taxon>
        <taxon>Priapulimorpha</taxon>
        <taxon>Priapulimorphida</taxon>
        <taxon>Priapulidae</taxon>
        <taxon>Priapulus</taxon>
    </lineage>
</organism>
<gene>
    <name evidence="2" type="primary">LOC106805913</name>
</gene>
<reference evidence="2" key="1">
    <citation type="submission" date="2025-08" db="UniProtKB">
        <authorList>
            <consortium name="RefSeq"/>
        </authorList>
    </citation>
    <scope>IDENTIFICATION</scope>
</reference>
<evidence type="ECO:0000313" key="2">
    <source>
        <dbReference type="RefSeq" id="XP_014663169.1"/>
    </source>
</evidence>
<sequence>MGDGEQVCYRYSDPPGLEQFETALWDPLLLWFTKRYNVQLSSTLGLNLLDIPDDTKRTIQRHLLTYNAWALVGILHAVEALKSVVISLALIDKFVSVEQAVYFSRLECEFQISKWGNVEEAHDMEKTETQARAAAATLFVHMCSETERAQHKLQQPPQ</sequence>
<proteinExistence type="predicted"/>
<dbReference type="Gene3D" id="1.10.3580.10">
    <property type="entry name" value="ATP12 ATPase"/>
    <property type="match status" value="1"/>
</dbReference>
<dbReference type="PANTHER" id="PTHR21013">
    <property type="entry name" value="ATP SYNTHASE MITOCHONDRIAL F1 COMPLEX ASSEMBLY FACTOR 2/ATP12 PROTEIN, MITOCHONDRIAL PRECURSOR"/>
    <property type="match status" value="1"/>
</dbReference>
<protein>
    <submittedName>
        <fullName evidence="2">ATP synthase mitochondrial F1 complex assembly factor 2-like</fullName>
    </submittedName>
</protein>
<dbReference type="InterPro" id="IPR011419">
    <property type="entry name" value="ATP12_ATP_synth-F1-assembly"/>
</dbReference>
<name>A0ABM1DT98_PRICU</name>
<accession>A0ABM1DT98</accession>
<dbReference type="RefSeq" id="XP_014663169.1">
    <property type="nucleotide sequence ID" value="XM_014807683.1"/>
</dbReference>
<evidence type="ECO:0000313" key="1">
    <source>
        <dbReference type="Proteomes" id="UP000695022"/>
    </source>
</evidence>
<keyword evidence="1" id="KW-1185">Reference proteome</keyword>
<dbReference type="SUPFAM" id="SSF160909">
    <property type="entry name" value="ATP12-like"/>
    <property type="match status" value="1"/>
</dbReference>
<dbReference type="GeneID" id="106805913"/>
<dbReference type="PANTHER" id="PTHR21013:SF10">
    <property type="entry name" value="ATP SYNTHASE MITOCHONDRIAL F1 COMPLEX ASSEMBLY FACTOR 2"/>
    <property type="match status" value="1"/>
</dbReference>